<comment type="subunit">
    <text evidence="4">Homohexamer; trimer of dimers.</text>
</comment>
<proteinExistence type="inferred from homology"/>
<evidence type="ECO:0000256" key="1">
    <source>
        <dbReference type="ARBA" id="ARBA00009213"/>
    </source>
</evidence>
<dbReference type="Gene3D" id="3.40.630.30">
    <property type="match status" value="2"/>
</dbReference>
<feature type="active site" description="Proton acceptor; via carboxylate" evidence="4">
    <location>
        <position position="451"/>
    </location>
</feature>
<feature type="active site" description="Proton donor" evidence="4">
    <location>
        <position position="157"/>
    </location>
</feature>
<dbReference type="PANTHER" id="PTHR37817:SF1">
    <property type="entry name" value="N-ACETYLTRANSFERASE EIS"/>
    <property type="match status" value="1"/>
</dbReference>
<keyword evidence="3 4" id="KW-0012">Acyltransferase</keyword>
<evidence type="ECO:0000259" key="6">
    <source>
        <dbReference type="PROSITE" id="PS51186"/>
    </source>
</evidence>
<gene>
    <name evidence="7" type="ORF">ACFSE6_18770</name>
</gene>
<dbReference type="InterPro" id="IPR036527">
    <property type="entry name" value="SCP2_sterol-bd_dom_sf"/>
</dbReference>
<dbReference type="InterPro" id="IPR025559">
    <property type="entry name" value="Eis_dom"/>
</dbReference>
<dbReference type="SUPFAM" id="SSF55718">
    <property type="entry name" value="SCP-like"/>
    <property type="match status" value="1"/>
</dbReference>
<comment type="similarity">
    <text evidence="1 4">Belongs to the acetyltransferase Eis family.</text>
</comment>
<feature type="binding site" evidence="4">
    <location>
        <begin position="124"/>
        <end position="129"/>
    </location>
    <ligand>
        <name>acetyl-CoA</name>
        <dbReference type="ChEBI" id="CHEBI:57288"/>
    </ligand>
</feature>
<feature type="compositionally biased region" description="Basic and acidic residues" evidence="5">
    <location>
        <begin position="7"/>
        <end position="19"/>
    </location>
</feature>
<feature type="domain" description="N-acetyltransferase" evidence="6">
    <location>
        <begin position="32"/>
        <end position="186"/>
    </location>
</feature>
<evidence type="ECO:0000313" key="7">
    <source>
        <dbReference type="EMBL" id="MFD1719886.1"/>
    </source>
</evidence>
<accession>A0ABW4L8M2</accession>
<evidence type="ECO:0000256" key="2">
    <source>
        <dbReference type="ARBA" id="ARBA00022679"/>
    </source>
</evidence>
<organism evidence="7 8">
    <name type="scientific">Georgenia deserti</name>
    <dbReference type="NCBI Taxonomy" id="2093781"/>
    <lineage>
        <taxon>Bacteria</taxon>
        <taxon>Bacillati</taxon>
        <taxon>Actinomycetota</taxon>
        <taxon>Actinomycetes</taxon>
        <taxon>Micrococcales</taxon>
        <taxon>Bogoriellaceae</taxon>
        <taxon>Georgenia</taxon>
    </lineage>
</organism>
<dbReference type="Pfam" id="PF13527">
    <property type="entry name" value="Acetyltransf_9"/>
    <property type="match status" value="1"/>
</dbReference>
<dbReference type="PROSITE" id="PS51186">
    <property type="entry name" value="GNAT"/>
    <property type="match status" value="1"/>
</dbReference>
<reference evidence="8" key="1">
    <citation type="journal article" date="2019" name="Int. J. Syst. Evol. Microbiol.">
        <title>The Global Catalogue of Microorganisms (GCM) 10K type strain sequencing project: providing services to taxonomists for standard genome sequencing and annotation.</title>
        <authorList>
            <consortium name="The Broad Institute Genomics Platform"/>
            <consortium name="The Broad Institute Genome Sequencing Center for Infectious Disease"/>
            <person name="Wu L."/>
            <person name="Ma J."/>
        </authorList>
    </citation>
    <scope>NUCLEOTIDE SEQUENCE [LARGE SCALE GENOMIC DNA]</scope>
    <source>
        <strain evidence="8">JCM 17130</strain>
    </source>
</reference>
<evidence type="ECO:0000256" key="3">
    <source>
        <dbReference type="ARBA" id="ARBA00023315"/>
    </source>
</evidence>
<dbReference type="InterPro" id="IPR022902">
    <property type="entry name" value="NAcTrfase_Eis"/>
</dbReference>
<comment type="caution">
    <text evidence="7">The sequence shown here is derived from an EMBL/GenBank/DDBJ whole genome shotgun (WGS) entry which is preliminary data.</text>
</comment>
<dbReference type="EC" id="2.3.1.-" evidence="7"/>
<evidence type="ECO:0000313" key="8">
    <source>
        <dbReference type="Proteomes" id="UP001597277"/>
    </source>
</evidence>
<keyword evidence="8" id="KW-1185">Reference proteome</keyword>
<dbReference type="InterPro" id="IPR051554">
    <property type="entry name" value="Acetyltransferase_Eis"/>
</dbReference>
<comment type="caution">
    <text evidence="4">Lacks conserved residue(s) required for the propagation of feature annotation.</text>
</comment>
<evidence type="ECO:0000256" key="4">
    <source>
        <dbReference type="HAMAP-Rule" id="MF_01812"/>
    </source>
</evidence>
<dbReference type="Proteomes" id="UP001597277">
    <property type="component" value="Unassembled WGS sequence"/>
</dbReference>
<dbReference type="Pfam" id="PF13530">
    <property type="entry name" value="SCP2_2"/>
    <property type="match status" value="1"/>
</dbReference>
<dbReference type="Pfam" id="PF17668">
    <property type="entry name" value="Acetyltransf_17"/>
    <property type="match status" value="1"/>
</dbReference>
<dbReference type="Gene3D" id="3.30.1050.10">
    <property type="entry name" value="SCP2 sterol-binding domain"/>
    <property type="match status" value="1"/>
</dbReference>
<feature type="binding site" evidence="4">
    <location>
        <begin position="116"/>
        <end position="118"/>
    </location>
    <ligand>
        <name>acetyl-CoA</name>
        <dbReference type="ChEBI" id="CHEBI:57288"/>
    </ligand>
</feature>
<dbReference type="InterPro" id="IPR000182">
    <property type="entry name" value="GNAT_dom"/>
</dbReference>
<keyword evidence="2 4" id="KW-0808">Transferase</keyword>
<dbReference type="RefSeq" id="WP_388011069.1">
    <property type="nucleotide sequence ID" value="NZ_JBHUEE010000015.1"/>
</dbReference>
<dbReference type="SUPFAM" id="SSF55729">
    <property type="entry name" value="Acyl-CoA N-acyltransferases (Nat)"/>
    <property type="match status" value="1"/>
</dbReference>
<evidence type="ECO:0000256" key="5">
    <source>
        <dbReference type="SAM" id="MobiDB-lite"/>
    </source>
</evidence>
<sequence length="451" mass="48717">MTTAARQDAHPDETRRDDGPPAVTVPSPPPGYRIAELDDTGDRAAVLELRTWGFVFEPVPEDADHDIWTHEPGRTVGVWDERDTDRPRLAAVHSSHAFRLPVPGGTRLPAAGLASVVVHPGHRRRGIARTMITTHLARSLARGEVLSALHAAETGIYGRYGYGVATQEATLRLARRAALRDVADRTDDADDADLIVELDTLDPLRHLPEIERVHAAVERPGWITRDTEAIRAANVVDPPSARRGHERLRIAVVRTPDGEPRGYATFRREGRWQDNGVPAGVVRVREAVTLDAAAARALWTTLADIDLMASVETGGLPVDDPLVHLLADLRSADLRLHDSIWLRLLDVPAALAARRYAAPVDVVLEVSDTLVPANAGRWHLRGDASDAEVARTDEPAHLALDVADLASAYLGGTSLAALAGAGRVRELLPGHLGPTSTAMGWPVAPAMSWGF</sequence>
<name>A0ABW4L8M2_9MICO</name>
<protein>
    <submittedName>
        <fullName evidence="7">GNAT family N-acetyltransferase</fullName>
        <ecNumber evidence="7">2.3.1.-</ecNumber>
    </submittedName>
</protein>
<dbReference type="NCBIfam" id="NF002367">
    <property type="entry name" value="PRK01346.1-4"/>
    <property type="match status" value="1"/>
</dbReference>
<dbReference type="InterPro" id="IPR016181">
    <property type="entry name" value="Acyl_CoA_acyltransferase"/>
</dbReference>
<feature type="region of interest" description="Disordered" evidence="5">
    <location>
        <begin position="1"/>
        <end position="31"/>
    </location>
</feature>
<dbReference type="HAMAP" id="MF_01812">
    <property type="entry name" value="Eis"/>
    <property type="match status" value="1"/>
</dbReference>
<dbReference type="EMBL" id="JBHUEE010000015">
    <property type="protein sequence ID" value="MFD1719886.1"/>
    <property type="molecule type" value="Genomic_DNA"/>
</dbReference>
<dbReference type="GO" id="GO:0016746">
    <property type="term" value="F:acyltransferase activity"/>
    <property type="evidence" value="ECO:0007669"/>
    <property type="project" value="UniProtKB-KW"/>
</dbReference>
<dbReference type="PANTHER" id="PTHR37817">
    <property type="entry name" value="N-ACETYLTRANSFERASE EIS"/>
    <property type="match status" value="1"/>
</dbReference>
<dbReference type="InterPro" id="IPR041380">
    <property type="entry name" value="Acetyltransf_17"/>
</dbReference>